<dbReference type="GO" id="GO:0009507">
    <property type="term" value="C:chloroplast"/>
    <property type="evidence" value="ECO:0007669"/>
    <property type="project" value="UniProtKB-SubCell"/>
</dbReference>
<dbReference type="NCBIfam" id="NF002223">
    <property type="entry name" value="PRK01117.1"/>
    <property type="match status" value="1"/>
</dbReference>
<comment type="function">
    <text evidence="9">Plays an important role in the de novo pathway and in the salvage pathway of purine nucleotide biosynthesis. Catalyzes the first commited step in the biosynthesis of AMP from IMP.</text>
</comment>
<feature type="active site" description="Proton acceptor" evidence="9">
    <location>
        <position position="82"/>
    </location>
</feature>
<evidence type="ECO:0000313" key="13">
    <source>
        <dbReference type="Proteomes" id="UP000516437"/>
    </source>
</evidence>
<dbReference type="SUPFAM" id="SSF52540">
    <property type="entry name" value="P-loop containing nucleoside triphosphate hydrolases"/>
    <property type="match status" value="1"/>
</dbReference>
<feature type="binding site" evidence="9">
    <location>
        <begin position="109"/>
        <end position="111"/>
    </location>
    <ligand>
        <name>GTP</name>
        <dbReference type="ChEBI" id="CHEBI:37565"/>
    </ligand>
</feature>
<feature type="binding site" evidence="9">
    <location>
        <begin position="81"/>
        <end position="87"/>
    </location>
    <ligand>
        <name>GTP</name>
        <dbReference type="ChEBI" id="CHEBI:37565"/>
    </ligand>
</feature>
<dbReference type="EMBL" id="RXIC02000020">
    <property type="protein sequence ID" value="KAB1222323.1"/>
    <property type="molecule type" value="Genomic_DNA"/>
</dbReference>
<evidence type="ECO:0000256" key="10">
    <source>
        <dbReference type="PROSITE-ProRule" id="PRU10134"/>
    </source>
</evidence>
<dbReference type="SMART" id="SM00788">
    <property type="entry name" value="Adenylsucc_synt"/>
    <property type="match status" value="1"/>
</dbReference>
<feature type="binding site" evidence="9">
    <location>
        <position position="213"/>
    </location>
    <ligand>
        <name>IMP</name>
        <dbReference type="ChEBI" id="CHEBI:58053"/>
        <note>ligand shared between dimeric partners</note>
    </ligand>
</feature>
<dbReference type="FunFam" id="3.90.170.10:FF:000001">
    <property type="entry name" value="Adenylosuccinate synthetase"/>
    <property type="match status" value="1"/>
</dbReference>
<dbReference type="GO" id="GO:0044208">
    <property type="term" value="P:'de novo' AMP biosynthetic process"/>
    <property type="evidence" value="ECO:0007669"/>
    <property type="project" value="UniProtKB-UniRule"/>
</dbReference>
<comment type="caution">
    <text evidence="12">The sequence shown here is derived from an EMBL/GenBank/DDBJ whole genome shotgun (WGS) entry which is preliminary data.</text>
</comment>
<dbReference type="Pfam" id="PF00709">
    <property type="entry name" value="Adenylsucc_synt"/>
    <property type="match status" value="1"/>
</dbReference>
<dbReference type="AlphaFoldDB" id="A0A6A1WBQ9"/>
<dbReference type="GO" id="GO:0046040">
    <property type="term" value="P:IMP metabolic process"/>
    <property type="evidence" value="ECO:0007669"/>
    <property type="project" value="TreeGrafter"/>
</dbReference>
<keyword evidence="6 9" id="KW-0460">Magnesium</keyword>
<evidence type="ECO:0000256" key="9">
    <source>
        <dbReference type="HAMAP-Rule" id="MF_03125"/>
    </source>
</evidence>
<dbReference type="UniPathway" id="UPA00075">
    <property type="reaction ID" value="UER00335"/>
</dbReference>
<keyword evidence="4 9" id="KW-0547">Nucleotide-binding</keyword>
<comment type="function">
    <text evidence="11">Plays an important role in the de novo pathway of purine nucleotide biosynthesis.</text>
</comment>
<dbReference type="PROSITE" id="PS00513">
    <property type="entry name" value="ADENYLOSUCCIN_SYN_2"/>
    <property type="match status" value="1"/>
</dbReference>
<keyword evidence="7 9" id="KW-0342">GTP-binding</keyword>
<evidence type="ECO:0000256" key="7">
    <source>
        <dbReference type="ARBA" id="ARBA00023134"/>
    </source>
</evidence>
<comment type="catalytic activity">
    <reaction evidence="8 9 11">
        <text>IMP + L-aspartate + GTP = N(6)-(1,2-dicarboxyethyl)-AMP + GDP + phosphate + 2 H(+)</text>
        <dbReference type="Rhea" id="RHEA:15753"/>
        <dbReference type="ChEBI" id="CHEBI:15378"/>
        <dbReference type="ChEBI" id="CHEBI:29991"/>
        <dbReference type="ChEBI" id="CHEBI:37565"/>
        <dbReference type="ChEBI" id="CHEBI:43474"/>
        <dbReference type="ChEBI" id="CHEBI:57567"/>
        <dbReference type="ChEBI" id="CHEBI:58053"/>
        <dbReference type="ChEBI" id="CHEBI:58189"/>
        <dbReference type="EC" id="6.3.4.4"/>
    </reaction>
</comment>
<dbReference type="InterPro" id="IPR018220">
    <property type="entry name" value="Adenylosuccin_syn_GTP-bd"/>
</dbReference>
<feature type="active site" evidence="10">
    <location>
        <position position="210"/>
    </location>
</feature>
<keyword evidence="9" id="KW-0150">Chloroplast</keyword>
<comment type="similarity">
    <text evidence="9 11">Belongs to the adenylosuccinate synthetase family.</text>
</comment>
<sequence>MSFSSLALDSNPVTGPRSAFLGVHQRPSLTSRANVVVCSSGKRLVASASLSVAESTAATQGTPSRIGSLSQVAGVLGSQWGDEGKGKLVDILAQHFDIVARCQGGANAGHTIYNAEGTKFALHLIPSGILNEDTLCVIGNGVVVHLPGLFEEIDGLESQGVSCKERILVSDRAHLLFDFHQVVDGLRESELAKSFVGTTKRGIGPCYSNKVIRNGIRVSDLRHMDTFPEKLDLLLSEAASRFQGFSYGPEMLREEVEKYKRYSERLEPFIADTVHVMNEAISDKKKILVEGSQATMLDIDFGTYPFVTSSNPSAGGICTGLGIAPRVVGDLIGVVKAYSTRVGSGPFPTEILGQGGDILRFAGQEFGTNTGRPRRCGWLDMVALKFCCQINGFSSLNLTKLDVLSDLPELQLGVAYKHIDGTPIKSFPADLRLLEQLKVEYEVLPGWKSDISSIRNYADLPLAARTYVERIEELVGVPIHYIGVGPGRDALIIK</sequence>
<feature type="binding site" evidence="9">
    <location>
        <position position="199"/>
    </location>
    <ligand>
        <name>IMP</name>
        <dbReference type="ChEBI" id="CHEBI:58053"/>
    </ligand>
</feature>
<feature type="binding site" evidence="9">
    <location>
        <position position="82"/>
    </location>
    <ligand>
        <name>Mg(2+)</name>
        <dbReference type="ChEBI" id="CHEBI:18420"/>
    </ligand>
</feature>
<feature type="binding site" evidence="9">
    <location>
        <position position="109"/>
    </location>
    <ligand>
        <name>Mg(2+)</name>
        <dbReference type="ChEBI" id="CHEBI:18420"/>
    </ligand>
</feature>
<dbReference type="Gene3D" id="3.90.170.10">
    <property type="entry name" value="Adenylosuccinate Synthetase, subunit A, domain 3"/>
    <property type="match status" value="1"/>
</dbReference>
<feature type="binding site" evidence="9">
    <location>
        <begin position="400"/>
        <end position="402"/>
    </location>
    <ligand>
        <name>GTP</name>
        <dbReference type="ChEBI" id="CHEBI:37565"/>
    </ligand>
</feature>
<evidence type="ECO:0000256" key="8">
    <source>
        <dbReference type="ARBA" id="ARBA00050432"/>
    </source>
</evidence>
<dbReference type="PROSITE" id="PS01266">
    <property type="entry name" value="ADENYLOSUCCIN_SYN_1"/>
    <property type="match status" value="1"/>
</dbReference>
<dbReference type="InterPro" id="IPR001114">
    <property type="entry name" value="Adenylosuccinate_synthetase"/>
</dbReference>
<feature type="binding site" evidence="9">
    <location>
        <begin position="368"/>
        <end position="374"/>
    </location>
    <ligand>
        <name>substrate</name>
    </ligand>
</feature>
<dbReference type="OrthoDB" id="10265645at2759"/>
<feature type="binding site" evidence="9">
    <location>
        <begin position="483"/>
        <end position="485"/>
    </location>
    <ligand>
        <name>GTP</name>
        <dbReference type="ChEBI" id="CHEBI:37565"/>
    </ligand>
</feature>
<dbReference type="InterPro" id="IPR042110">
    <property type="entry name" value="Adenylosuccinate_synth_dom2"/>
</dbReference>
<gene>
    <name evidence="9" type="primary">PURA</name>
    <name evidence="12" type="ORF">CJ030_MR2G002028</name>
</gene>
<feature type="active site" description="Proton donor" evidence="9">
    <location>
        <position position="110"/>
    </location>
</feature>
<feature type="binding site" evidence="9">
    <location>
        <position position="372"/>
    </location>
    <ligand>
        <name>IMP</name>
        <dbReference type="ChEBI" id="CHEBI:58053"/>
    </ligand>
</feature>
<dbReference type="GO" id="GO:0000287">
    <property type="term" value="F:magnesium ion binding"/>
    <property type="evidence" value="ECO:0007669"/>
    <property type="project" value="UniProtKB-UniRule"/>
</dbReference>
<dbReference type="FunFam" id="1.10.300.10:FF:000002">
    <property type="entry name" value="Adenylosuccinate synthetase, chloroplastic"/>
    <property type="match status" value="1"/>
</dbReference>
<evidence type="ECO:0000256" key="3">
    <source>
        <dbReference type="ARBA" id="ARBA00022723"/>
    </source>
</evidence>
<evidence type="ECO:0000256" key="5">
    <source>
        <dbReference type="ARBA" id="ARBA00022755"/>
    </source>
</evidence>
<name>A0A6A1WBQ9_9ROSI</name>
<proteinExistence type="inferred from homology"/>
<comment type="subunit">
    <text evidence="1 9">Homodimer.</text>
</comment>
<dbReference type="InterPro" id="IPR042111">
    <property type="entry name" value="Adenylosuccinate_synth_dom3"/>
</dbReference>
<evidence type="ECO:0000313" key="12">
    <source>
        <dbReference type="EMBL" id="KAB1222323.1"/>
    </source>
</evidence>
<accession>A0A6A1WBQ9</accession>
<evidence type="ECO:0000256" key="11">
    <source>
        <dbReference type="RuleBase" id="RU000520"/>
    </source>
</evidence>
<dbReference type="PANTHER" id="PTHR11846">
    <property type="entry name" value="ADENYLOSUCCINATE SYNTHETASE"/>
    <property type="match status" value="1"/>
</dbReference>
<dbReference type="InterPro" id="IPR027417">
    <property type="entry name" value="P-loop_NTPase"/>
</dbReference>
<feature type="binding site" evidence="9">
    <location>
        <position position="293"/>
    </location>
    <ligand>
        <name>IMP</name>
        <dbReference type="ChEBI" id="CHEBI:58053"/>
    </ligand>
</feature>
<organism evidence="12 13">
    <name type="scientific">Morella rubra</name>
    <name type="common">Chinese bayberry</name>
    <dbReference type="NCBI Taxonomy" id="262757"/>
    <lineage>
        <taxon>Eukaryota</taxon>
        <taxon>Viridiplantae</taxon>
        <taxon>Streptophyta</taxon>
        <taxon>Embryophyta</taxon>
        <taxon>Tracheophyta</taxon>
        <taxon>Spermatophyta</taxon>
        <taxon>Magnoliopsida</taxon>
        <taxon>eudicotyledons</taxon>
        <taxon>Gunneridae</taxon>
        <taxon>Pentapetalae</taxon>
        <taxon>rosids</taxon>
        <taxon>fabids</taxon>
        <taxon>Fagales</taxon>
        <taxon>Myricaceae</taxon>
        <taxon>Morella</taxon>
    </lineage>
</organism>
<comment type="subcellular location">
    <subcellularLocation>
        <location evidence="9">Plastid</location>
        <location evidence="9">Chloroplast</location>
    </subcellularLocation>
</comment>
<protein>
    <recommendedName>
        <fullName evidence="9">Adenylosuccinate synthetase, chloroplastic</fullName>
        <shortName evidence="9">AMPSase</shortName>
        <shortName evidence="9">AdSS</shortName>
        <ecNumber evidence="9">6.3.4.4</ecNumber>
    </recommendedName>
    <alternativeName>
        <fullName evidence="9">IMP--aspartate ligase</fullName>
    </alternativeName>
</protein>
<dbReference type="InterPro" id="IPR042109">
    <property type="entry name" value="Adenylosuccinate_synth_dom1"/>
</dbReference>
<dbReference type="GO" id="GO:0005525">
    <property type="term" value="F:GTP binding"/>
    <property type="evidence" value="ECO:0007669"/>
    <property type="project" value="UniProtKB-UniRule"/>
</dbReference>
<dbReference type="GO" id="GO:0004019">
    <property type="term" value="F:adenylosuccinate synthase activity"/>
    <property type="evidence" value="ECO:0007669"/>
    <property type="project" value="UniProtKB-UniRule"/>
</dbReference>
<dbReference type="HAMAP" id="MF_00011">
    <property type="entry name" value="Adenylosucc_synth"/>
    <property type="match status" value="1"/>
</dbReference>
<feature type="binding site" evidence="9">
    <location>
        <position position="374"/>
    </location>
    <ligand>
        <name>GTP</name>
        <dbReference type="ChEBI" id="CHEBI:37565"/>
    </ligand>
</feature>
<dbReference type="InterPro" id="IPR033128">
    <property type="entry name" value="Adenylosuccin_syn_Lys_AS"/>
</dbReference>
<keyword evidence="3 9" id="KW-0479">Metal-binding</keyword>
<evidence type="ECO:0000256" key="6">
    <source>
        <dbReference type="ARBA" id="ARBA00022842"/>
    </source>
</evidence>
<dbReference type="EC" id="6.3.4.4" evidence="9"/>
<dbReference type="PANTHER" id="PTHR11846:SF0">
    <property type="entry name" value="ADENYLOSUCCINATE SYNTHETASE"/>
    <property type="match status" value="1"/>
</dbReference>
<feature type="binding site" evidence="9">
    <location>
        <begin position="82"/>
        <end position="85"/>
    </location>
    <ligand>
        <name>IMP</name>
        <dbReference type="ChEBI" id="CHEBI:58053"/>
    </ligand>
</feature>
<feature type="binding site" evidence="9">
    <location>
        <position position="308"/>
    </location>
    <ligand>
        <name>IMP</name>
        <dbReference type="ChEBI" id="CHEBI:58053"/>
    </ligand>
</feature>
<dbReference type="Gene3D" id="1.10.300.10">
    <property type="entry name" value="Adenylosuccinate Synthetase, subunit A, domain 2"/>
    <property type="match status" value="1"/>
</dbReference>
<comment type="pathway">
    <text evidence="9 11">Purine metabolism; AMP biosynthesis via de novo pathway; AMP from IMP: step 1/2.</text>
</comment>
<evidence type="ECO:0000256" key="2">
    <source>
        <dbReference type="ARBA" id="ARBA00022598"/>
    </source>
</evidence>
<keyword evidence="9" id="KW-0934">Plastid</keyword>
<keyword evidence="13" id="KW-1185">Reference proteome</keyword>
<dbReference type="CDD" id="cd03108">
    <property type="entry name" value="AdSS"/>
    <property type="match status" value="1"/>
</dbReference>
<reference evidence="12 13" key="1">
    <citation type="journal article" date="2019" name="Plant Biotechnol. J.">
        <title>The red bayberry genome and genetic basis of sex determination.</title>
        <authorList>
            <person name="Jia H.M."/>
            <person name="Jia H.J."/>
            <person name="Cai Q.L."/>
            <person name="Wang Y."/>
            <person name="Zhao H.B."/>
            <person name="Yang W.F."/>
            <person name="Wang G.Y."/>
            <person name="Li Y.H."/>
            <person name="Zhan D.L."/>
            <person name="Shen Y.T."/>
            <person name="Niu Q.F."/>
            <person name="Chang L."/>
            <person name="Qiu J."/>
            <person name="Zhao L."/>
            <person name="Xie H.B."/>
            <person name="Fu W.Y."/>
            <person name="Jin J."/>
            <person name="Li X.W."/>
            <person name="Jiao Y."/>
            <person name="Zhou C.C."/>
            <person name="Tu T."/>
            <person name="Chai C.Y."/>
            <person name="Gao J.L."/>
            <person name="Fan L.J."/>
            <person name="van de Weg E."/>
            <person name="Wang J.Y."/>
            <person name="Gao Z.S."/>
        </authorList>
    </citation>
    <scope>NUCLEOTIDE SEQUENCE [LARGE SCALE GENOMIC DNA]</scope>
    <source>
        <tissue evidence="12">Leaves</tissue>
    </source>
</reference>
<evidence type="ECO:0000256" key="1">
    <source>
        <dbReference type="ARBA" id="ARBA00011738"/>
    </source>
</evidence>
<evidence type="ECO:0000256" key="4">
    <source>
        <dbReference type="ARBA" id="ARBA00022741"/>
    </source>
</evidence>
<dbReference type="Gene3D" id="3.40.440.10">
    <property type="entry name" value="Adenylosuccinate Synthetase, subunit A, domain 1"/>
    <property type="match status" value="1"/>
</dbReference>
<comment type="cofactor">
    <cofactor evidence="9">
        <name>Mg(2+)</name>
        <dbReference type="ChEBI" id="CHEBI:18420"/>
    </cofactor>
    <text evidence="9">Binds 1 Mg(2+) ion per subunit.</text>
</comment>
<dbReference type="NCBIfam" id="TIGR00184">
    <property type="entry name" value="purA"/>
    <property type="match status" value="1"/>
</dbReference>
<keyword evidence="5 9" id="KW-0658">Purine biosynthesis</keyword>
<feature type="binding site" evidence="9">
    <location>
        <begin position="107"/>
        <end position="110"/>
    </location>
    <ligand>
        <name>IMP</name>
        <dbReference type="ChEBI" id="CHEBI:58053"/>
    </ligand>
</feature>
<keyword evidence="2 9" id="KW-0436">Ligase</keyword>
<dbReference type="Proteomes" id="UP000516437">
    <property type="component" value="Chromosome 2"/>
</dbReference>